<dbReference type="EMBL" id="CACTIH010009513">
    <property type="protein sequence ID" value="CAA3031996.1"/>
    <property type="molecule type" value="Genomic_DNA"/>
</dbReference>
<evidence type="ECO:0000256" key="1">
    <source>
        <dbReference type="SAM" id="MobiDB-lite"/>
    </source>
</evidence>
<accession>A0A8S0VGY9</accession>
<feature type="region of interest" description="Disordered" evidence="1">
    <location>
        <begin position="168"/>
        <end position="237"/>
    </location>
</feature>
<evidence type="ECO:0000313" key="3">
    <source>
        <dbReference type="Proteomes" id="UP000594638"/>
    </source>
</evidence>
<organism evidence="2 3">
    <name type="scientific">Olea europaea subsp. europaea</name>
    <dbReference type="NCBI Taxonomy" id="158383"/>
    <lineage>
        <taxon>Eukaryota</taxon>
        <taxon>Viridiplantae</taxon>
        <taxon>Streptophyta</taxon>
        <taxon>Embryophyta</taxon>
        <taxon>Tracheophyta</taxon>
        <taxon>Spermatophyta</taxon>
        <taxon>Magnoliopsida</taxon>
        <taxon>eudicotyledons</taxon>
        <taxon>Gunneridae</taxon>
        <taxon>Pentapetalae</taxon>
        <taxon>asterids</taxon>
        <taxon>lamiids</taxon>
        <taxon>Lamiales</taxon>
        <taxon>Oleaceae</taxon>
        <taxon>Oleeae</taxon>
        <taxon>Olea</taxon>
    </lineage>
</organism>
<protein>
    <submittedName>
        <fullName evidence="2">Uncharacterized protein</fullName>
    </submittedName>
</protein>
<dbReference type="Gramene" id="OE9A083302T1">
    <property type="protein sequence ID" value="OE9A083302C1"/>
    <property type="gene ID" value="OE9A083302"/>
</dbReference>
<name>A0A8S0VGY9_OLEEU</name>
<evidence type="ECO:0000313" key="2">
    <source>
        <dbReference type="EMBL" id="CAA3031996.1"/>
    </source>
</evidence>
<gene>
    <name evidence="2" type="ORF">OLEA9_A083302</name>
</gene>
<sequence>MEFDFCIPKDARLLAHISQRSNLKYVKIVMDHFNDRQREDFCNSPFRYLAEIPEIQFSAQLIQQLVFKTIHTDKVWAYEAVPEIGERFGRRVGERMPRLLSWSARKQPQHRTYDAFFKNVQLHVYTTLRPTDAEAEQQYFSTLVPYDDPPVPVLDDIVRTIVEPQFNTSHVGSRSGGQLVRQDSDDKVSSGGSAEDETFGDDDGDRQSGNDRDGDDTEDSGKGASERSSDGEDTRRG</sequence>
<keyword evidence="3" id="KW-1185">Reference proteome</keyword>
<comment type="caution">
    <text evidence="2">The sequence shown here is derived from an EMBL/GenBank/DDBJ whole genome shotgun (WGS) entry which is preliminary data.</text>
</comment>
<dbReference type="PANTHER" id="PTHR48449">
    <property type="entry name" value="DUF1985 DOMAIN-CONTAINING PROTEIN"/>
    <property type="match status" value="1"/>
</dbReference>
<dbReference type="PANTHER" id="PTHR48449:SF1">
    <property type="entry name" value="DUF1985 DOMAIN-CONTAINING PROTEIN"/>
    <property type="match status" value="1"/>
</dbReference>
<dbReference type="Proteomes" id="UP000594638">
    <property type="component" value="Unassembled WGS sequence"/>
</dbReference>
<dbReference type="AlphaFoldDB" id="A0A8S0VGY9"/>
<proteinExistence type="predicted"/>
<feature type="compositionally biased region" description="Acidic residues" evidence="1">
    <location>
        <begin position="194"/>
        <end position="204"/>
    </location>
</feature>
<reference evidence="2 3" key="1">
    <citation type="submission" date="2019-12" db="EMBL/GenBank/DDBJ databases">
        <authorList>
            <person name="Alioto T."/>
            <person name="Alioto T."/>
            <person name="Gomez Garrido J."/>
        </authorList>
    </citation>
    <scope>NUCLEOTIDE SEQUENCE [LARGE SCALE GENOMIC DNA]</scope>
</reference>
<feature type="compositionally biased region" description="Basic and acidic residues" evidence="1">
    <location>
        <begin position="219"/>
        <end position="237"/>
    </location>
</feature>